<dbReference type="FunFam" id="2.30.29.30:FF:000024">
    <property type="entry name" value="Spectrin beta chain"/>
    <property type="match status" value="1"/>
</dbReference>
<dbReference type="PROSITE" id="PS50021">
    <property type="entry name" value="CH"/>
    <property type="match status" value="2"/>
</dbReference>
<dbReference type="CDD" id="cd21246">
    <property type="entry name" value="CH_SPTB-like_rpt1"/>
    <property type="match status" value="1"/>
</dbReference>
<evidence type="ECO:0000259" key="8">
    <source>
        <dbReference type="PROSITE" id="PS50021"/>
    </source>
</evidence>
<dbReference type="CDD" id="cd00176">
    <property type="entry name" value="SPEC"/>
    <property type="match status" value="9"/>
</dbReference>
<dbReference type="FunFam" id="1.10.418.10:FF:000001">
    <property type="entry name" value="Actinin alpha 1"/>
    <property type="match status" value="1"/>
</dbReference>
<dbReference type="InterPro" id="IPR036872">
    <property type="entry name" value="CH_dom_sf"/>
</dbReference>
<keyword evidence="2" id="KW-0117">Actin capping</keyword>
<reference evidence="9" key="1">
    <citation type="submission" date="2021-01" db="UniProtKB">
        <authorList>
            <consortium name="EnsemblMetazoa"/>
        </authorList>
    </citation>
    <scope>IDENTIFICATION</scope>
</reference>
<evidence type="ECO:0000313" key="9">
    <source>
        <dbReference type="EnsemblMetazoa" id="CLYHEMP010821.1"/>
    </source>
</evidence>
<dbReference type="SMART" id="SM00150">
    <property type="entry name" value="SPEC"/>
    <property type="match status" value="16"/>
</dbReference>
<feature type="domain" description="PH" evidence="7">
    <location>
        <begin position="2180"/>
        <end position="2288"/>
    </location>
</feature>
<evidence type="ECO:0000256" key="5">
    <source>
        <dbReference type="SAM" id="Coils"/>
    </source>
</evidence>
<evidence type="ECO:0000256" key="6">
    <source>
        <dbReference type="SAM" id="MobiDB-lite"/>
    </source>
</evidence>
<comment type="similarity">
    <text evidence="1">Belongs to the spectrin family.</text>
</comment>
<feature type="domain" description="Calponin-homology (CH)" evidence="8">
    <location>
        <begin position="48"/>
        <end position="152"/>
    </location>
</feature>
<evidence type="ECO:0000259" key="7">
    <source>
        <dbReference type="PROSITE" id="PS50003"/>
    </source>
</evidence>
<dbReference type="InterPro" id="IPR001605">
    <property type="entry name" value="PH_dom-spectrin-type"/>
</dbReference>
<dbReference type="Gene3D" id="2.30.29.30">
    <property type="entry name" value="Pleckstrin-homology domain (PH domain)/Phosphotyrosine-binding domain (PTB)"/>
    <property type="match status" value="1"/>
</dbReference>
<evidence type="ECO:0008006" key="11">
    <source>
        <dbReference type="Google" id="ProtNLM"/>
    </source>
</evidence>
<dbReference type="GeneID" id="136805048"/>
<dbReference type="RefSeq" id="XP_066917689.1">
    <property type="nucleotide sequence ID" value="XM_067061588.1"/>
</dbReference>
<feature type="compositionally biased region" description="Polar residues" evidence="6">
    <location>
        <begin position="2304"/>
        <end position="2319"/>
    </location>
</feature>
<keyword evidence="3" id="KW-0677">Repeat</keyword>
<accession>A0A7M5V6Y1</accession>
<dbReference type="SUPFAM" id="SSF50729">
    <property type="entry name" value="PH domain-like"/>
    <property type="match status" value="1"/>
</dbReference>
<feature type="compositionally biased region" description="Basic residues" evidence="6">
    <location>
        <begin position="2327"/>
        <end position="2341"/>
    </location>
</feature>
<dbReference type="OrthoDB" id="5865767at2759"/>
<feature type="coiled-coil region" evidence="5">
    <location>
        <begin position="776"/>
        <end position="806"/>
    </location>
</feature>
<dbReference type="GO" id="GO:0051693">
    <property type="term" value="P:actin filament capping"/>
    <property type="evidence" value="ECO:0007669"/>
    <property type="project" value="UniProtKB-KW"/>
</dbReference>
<evidence type="ECO:0000256" key="1">
    <source>
        <dbReference type="ARBA" id="ARBA00006826"/>
    </source>
</evidence>
<dbReference type="EnsemblMetazoa" id="CLYHEMT010821.1">
    <property type="protein sequence ID" value="CLYHEMP010821.1"/>
    <property type="gene ID" value="CLYHEMG010821"/>
</dbReference>
<dbReference type="InterPro" id="IPR001589">
    <property type="entry name" value="Actinin_actin-bd_CS"/>
</dbReference>
<dbReference type="GO" id="GO:0016020">
    <property type="term" value="C:membrane"/>
    <property type="evidence" value="ECO:0007669"/>
    <property type="project" value="UniProtKB-ARBA"/>
</dbReference>
<dbReference type="InterPro" id="IPR001849">
    <property type="entry name" value="PH_domain"/>
</dbReference>
<dbReference type="Pfam" id="PF15410">
    <property type="entry name" value="PH_9"/>
    <property type="match status" value="1"/>
</dbReference>
<dbReference type="InterPro" id="IPR001715">
    <property type="entry name" value="CH_dom"/>
</dbReference>
<dbReference type="InterPro" id="IPR002017">
    <property type="entry name" value="Spectrin_repeat"/>
</dbReference>
<feature type="region of interest" description="Disordered" evidence="6">
    <location>
        <begin position="2128"/>
        <end position="2182"/>
    </location>
</feature>
<protein>
    <recommendedName>
        <fullName evidence="11">Spectrin beta chain</fullName>
    </recommendedName>
</protein>
<sequence length="2349" mass="273672">MSTVDVINGDGYQPQLERGSDMWMEADQSSARMFEKSKISALRDERETVQKKTFTKWINSHLQKVSAHINDLYNDLKDGRNLILLLEILSAEKLPKPSKGRMRIHLLENVEKCLVFLKKKEVHLTNVGNHDIVDGNPKITLGLIWTIILRFQIQDLMIEMDSGEKRSAKEALLLWCQSKTQGYKNVNVTNFTTSWKDGLAFSALIHKHRPDVIAYDKLVKEEPIKNLNVAFDTAERDLGIMRLLDAPDVNVDYPDEKSIMTYVATYYQYFSKQKQVEVSGSRIQKVIKHAVDNEKLVNDYEEMTSSLRQWILERTTKLQDRTFGNSLLTVQQQMAEFNLFRTQEKPPKFVEKCSLEVQMFEIASQLRLNHQKMYEPKDGLLVGEINKLWTLMEQEEHAREVALREELIRQQQLEELASRFDRKANLRETWLTDYCKLLSVDKFGEDLPAVEASVKKHEAIETDIKAYEARIQGVQKLADKLESENFHRIEWIKTTTQKINDSWALLLSLLDKRSSRLHKHRELHQIFQEMVFIIDWMDDVKLGLQSEDYGNHLLGVEDLLQKHVLVEADITAQEQRVQQSNRDADEFLEKAAQDDSDGYKPDVETVKTNQEDLETSYKDVCQLSQKRRQRLEESLKLHTFYRDLEEEDIWLSEKEYFVSSTEYGNDFNTTTILLQQHITLEQELAAKKTLTDKLINESETLLQEMPYASEKVNEHVSSIQTKWANVDDLSAKRKNRLEEVLRLHQYFADCREIEADLDELEAPISSTDYGHDVDSVNELFKKEKVLEDELNKIANAINDVESQRLETLGDQDRESEDVLKEKEGLDQHYRHLKSELINHHQKLLSRLALYKLYNESDLVSEWIVGRRSQLTTYLKVERTYDMERCKAIQLRFEGFEQELLANQDRMQVVNALASELKEKFPDEFDPATEERINKVNKSWDELKEEAEERKKELVACLYIQNLYSEMTETRSWMIEKSRLLASVEDPGVDLSSVITLQRRLNTIERDIAALPSKMQDLHAQAVDLSREYPEEAVNIQTRYDDLQECWDSLSSMVKQKNESLAEMGELKRFIMSLDEFLNWLTQTSEQCAVEEFPQSLSEAESLLDAHFDLQKIINDHTEDYNTLMEEGPKYVRDDSNDLQTQSLRQQMQDVEDGWQQLDVLWKTRQDQLKQSMNYQLFLRDAKQCEAFLGQQELYLSRQVETPTADAVQEEIKKLEEFLKKMDTHDEKVNHVQSVADQLNEKGHYAADKVLEKAAYLTERRNTNRANADDLLSKLKDELRLKRFLEDSGEVIDWMNERMHSATDESYKEDTSNMRSKLLKHAAFEAELNANKIKIDALKKTGDELIEEKEEVRPEVEKQLEQIDQLWDVLNKTSAEKKSHLSEVNRQQQFGNEVTNLDKWITEIHTQLRVKEIGSDITTARALMNKHEKTKNDIAEKRKRMIELCANPDEVDEEKLVAEQQIMEERFIALEEPLQERGIQLNDSKNFYEFKRDIEDAQLWIEEKEPILQSENLGDSLHEVQRMKKRHSNLRNEVDGHEPLITALERRGEEMIASNHPDSDALKRLIDALKARWQSLNTLSEDFQGKLDIGLQAKKYYFDAAEAESWMSEKELFLLGDERGKDEEHVQKLLKKHQILEKEINDYEETINKLGDEAKKMIDEEHIESQSIQTTQSKIEDLYSQLKDLASEKQSKLDENLKLFHFNREVEDLKSWIADREVIASSEEIGQDFDNVQMIEERFDRFADQTRTIGSERLATVNAMCDQLVSNGHQDAVRLTEWKEDLNTLWEGLLELLNTRREKLNAAHEMHRYFQEAKLTLVMIEEKDESLTEDLGRDQQSVLALQRLHKAFEADLQPLGQKVEGIQEFAGQLKGQYAGDKLIEILQKEDEVVDAWKALLKRVTGHSLKLGQSDEYQRLIIMVQNLLLWIEDMRLQIESDDQPKDIAHCESLMGTHQDRKSEIDAKADKFKTVEETANELIEKDHYASLEIKDRIDNLMQQRNILDDEWDLHWEELQMTLDVLQFARDAHLADEWIGQNEHVVQGKDSSKSLGEIIKLIEKHNNFERLLSKQEERFTTLERLTTYELRQARQKQLEAAKREREEKDRLERELAEQREREKELELKRIQEEKERQQQQQQQQQRVASPPVQVQQAQQQEQEKPASPITNGDEKPSESGALSVGVDDVKMMGMLSRKPTKEAGNKKASSRVWKPFFVVLKANDLIFYQNEKEAQSRAPTGQPLPLTGSVATIASDYHKKKNVLRLALPSGAEYLLQAESVNEMTSWIQAIGTVKTEHDNNEESVEEIQKRLTTIGSPTRPTSSYDPNVTEEGAKKKRKSLFGNKKGRKDKSASELQ</sequence>
<dbReference type="InterPro" id="IPR011993">
    <property type="entry name" value="PH-like_dom_sf"/>
</dbReference>
<dbReference type="Pfam" id="PF00307">
    <property type="entry name" value="CH"/>
    <property type="match status" value="2"/>
</dbReference>
<feature type="region of interest" description="Disordered" evidence="6">
    <location>
        <begin position="2091"/>
        <end position="2111"/>
    </location>
</feature>
<dbReference type="GO" id="GO:0003779">
    <property type="term" value="F:actin binding"/>
    <property type="evidence" value="ECO:0007669"/>
    <property type="project" value="UniProtKB-KW"/>
</dbReference>
<dbReference type="FunFam" id="1.10.418.10:FF:000004">
    <property type="entry name" value="Spectrin beta chain"/>
    <property type="match status" value="1"/>
</dbReference>
<feature type="domain" description="Calponin-homology (CH)" evidence="8">
    <location>
        <begin position="166"/>
        <end position="271"/>
    </location>
</feature>
<dbReference type="PROSITE" id="PS00019">
    <property type="entry name" value="ACTININ_1"/>
    <property type="match status" value="1"/>
</dbReference>
<dbReference type="Pfam" id="PF00435">
    <property type="entry name" value="Spectrin"/>
    <property type="match status" value="15"/>
</dbReference>
<evidence type="ECO:0000256" key="2">
    <source>
        <dbReference type="ARBA" id="ARBA00022467"/>
    </source>
</evidence>
<dbReference type="InterPro" id="IPR018159">
    <property type="entry name" value="Spectrin/alpha-actinin"/>
</dbReference>
<dbReference type="Gene3D" id="1.10.418.10">
    <property type="entry name" value="Calponin-like domain"/>
    <property type="match status" value="2"/>
</dbReference>
<keyword evidence="5" id="KW-0175">Coiled coil</keyword>
<dbReference type="SMART" id="SM00033">
    <property type="entry name" value="CH"/>
    <property type="match status" value="2"/>
</dbReference>
<evidence type="ECO:0000313" key="10">
    <source>
        <dbReference type="Proteomes" id="UP000594262"/>
    </source>
</evidence>
<dbReference type="PRINTS" id="PR00683">
    <property type="entry name" value="SPECTRINPH"/>
</dbReference>
<name>A0A7M5V6Y1_9CNID</name>
<evidence type="ECO:0000256" key="3">
    <source>
        <dbReference type="ARBA" id="ARBA00022737"/>
    </source>
</evidence>
<dbReference type="PROSITE" id="PS50003">
    <property type="entry name" value="PH_DOMAIN"/>
    <property type="match status" value="1"/>
</dbReference>
<feature type="region of interest" description="Disordered" evidence="6">
    <location>
        <begin position="2304"/>
        <end position="2349"/>
    </location>
</feature>
<evidence type="ECO:0000256" key="4">
    <source>
        <dbReference type="ARBA" id="ARBA00023203"/>
    </source>
</evidence>
<dbReference type="Gene3D" id="1.20.58.60">
    <property type="match status" value="12"/>
</dbReference>
<dbReference type="SUPFAM" id="SSF47576">
    <property type="entry name" value="Calponin-homology domain, CH-domain"/>
    <property type="match status" value="1"/>
</dbReference>
<organism evidence="9 10">
    <name type="scientific">Clytia hemisphaerica</name>
    <dbReference type="NCBI Taxonomy" id="252671"/>
    <lineage>
        <taxon>Eukaryota</taxon>
        <taxon>Metazoa</taxon>
        <taxon>Cnidaria</taxon>
        <taxon>Hydrozoa</taxon>
        <taxon>Hydroidolina</taxon>
        <taxon>Leptothecata</taxon>
        <taxon>Obeliida</taxon>
        <taxon>Clytiidae</taxon>
        <taxon>Clytia</taxon>
    </lineage>
</organism>
<dbReference type="PROSITE" id="PS00020">
    <property type="entry name" value="ACTININ_2"/>
    <property type="match status" value="1"/>
</dbReference>
<feature type="coiled-coil region" evidence="5">
    <location>
        <begin position="457"/>
        <end position="484"/>
    </location>
</feature>
<dbReference type="InterPro" id="IPR041681">
    <property type="entry name" value="PH_9"/>
</dbReference>
<keyword evidence="4" id="KW-0009">Actin-binding</keyword>
<dbReference type="SMART" id="SM00233">
    <property type="entry name" value="PH"/>
    <property type="match status" value="1"/>
</dbReference>
<dbReference type="PANTHER" id="PTHR11915">
    <property type="entry name" value="SPECTRIN/FILAMIN RELATED CYTOSKELETAL PROTEIN"/>
    <property type="match status" value="1"/>
</dbReference>
<dbReference type="GO" id="GO:0005543">
    <property type="term" value="F:phospholipid binding"/>
    <property type="evidence" value="ECO:0007669"/>
    <property type="project" value="InterPro"/>
</dbReference>
<proteinExistence type="inferred from homology"/>
<dbReference type="SUPFAM" id="SSF46966">
    <property type="entry name" value="Spectrin repeat"/>
    <property type="match status" value="15"/>
</dbReference>
<feature type="coiled-coil region" evidence="5">
    <location>
        <begin position="1625"/>
        <end position="1694"/>
    </location>
</feature>
<feature type="compositionally biased region" description="Low complexity" evidence="6">
    <location>
        <begin position="2130"/>
        <end position="2152"/>
    </location>
</feature>
<dbReference type="Proteomes" id="UP000594262">
    <property type="component" value="Unplaced"/>
</dbReference>
<dbReference type="FunFam" id="1.20.58.60:FF:000019">
    <property type="entry name" value="Spectrin beta chain"/>
    <property type="match status" value="1"/>
</dbReference>
<keyword evidence="10" id="KW-1185">Reference proteome</keyword>